<evidence type="ECO:0000313" key="2">
    <source>
        <dbReference type="Proteomes" id="UP000440578"/>
    </source>
</evidence>
<organism evidence="1 2">
    <name type="scientific">Amphibalanus amphitrite</name>
    <name type="common">Striped barnacle</name>
    <name type="synonym">Balanus amphitrite</name>
    <dbReference type="NCBI Taxonomy" id="1232801"/>
    <lineage>
        <taxon>Eukaryota</taxon>
        <taxon>Metazoa</taxon>
        <taxon>Ecdysozoa</taxon>
        <taxon>Arthropoda</taxon>
        <taxon>Crustacea</taxon>
        <taxon>Multicrustacea</taxon>
        <taxon>Cirripedia</taxon>
        <taxon>Thoracica</taxon>
        <taxon>Thoracicalcarea</taxon>
        <taxon>Balanomorpha</taxon>
        <taxon>Balanoidea</taxon>
        <taxon>Balanidae</taxon>
        <taxon>Amphibalaninae</taxon>
        <taxon>Amphibalanus</taxon>
    </lineage>
</organism>
<reference evidence="1 2" key="1">
    <citation type="submission" date="2019-07" db="EMBL/GenBank/DDBJ databases">
        <title>Draft genome assembly of a fouling barnacle, Amphibalanus amphitrite (Darwin, 1854): The first reference genome for Thecostraca.</title>
        <authorList>
            <person name="Kim W."/>
        </authorList>
    </citation>
    <scope>NUCLEOTIDE SEQUENCE [LARGE SCALE GENOMIC DNA]</scope>
    <source>
        <strain evidence="1">SNU_AA5</strain>
        <tissue evidence="1">Soma without cirri and trophi</tissue>
    </source>
</reference>
<dbReference type="AlphaFoldDB" id="A0A6A4UVR7"/>
<dbReference type="Proteomes" id="UP000440578">
    <property type="component" value="Unassembled WGS sequence"/>
</dbReference>
<evidence type="ECO:0000313" key="1">
    <source>
        <dbReference type="EMBL" id="KAF0287857.1"/>
    </source>
</evidence>
<dbReference type="EMBL" id="VIIS01002160">
    <property type="protein sequence ID" value="KAF0287857.1"/>
    <property type="molecule type" value="Genomic_DNA"/>
</dbReference>
<sequence length="81" mass="8447">MRTICENTSRSREDVPLILLRLLGEEAAVVVEAPCVLSSRPIIQEGPSGGGSTFNVLVEGAMVTSATALDGALLLLGMVHL</sequence>
<protein>
    <submittedName>
        <fullName evidence="1">Uncharacterized protein</fullName>
    </submittedName>
</protein>
<proteinExistence type="predicted"/>
<accession>A0A6A4UVR7</accession>
<keyword evidence="2" id="KW-1185">Reference proteome</keyword>
<name>A0A6A4UVR7_AMPAM</name>
<comment type="caution">
    <text evidence="1">The sequence shown here is derived from an EMBL/GenBank/DDBJ whole genome shotgun (WGS) entry which is preliminary data.</text>
</comment>
<gene>
    <name evidence="1" type="ORF">FJT64_013781</name>
</gene>